<dbReference type="KEGG" id="lbn:LBUCD034_2383"/>
<keyword evidence="3" id="KW-1185">Reference proteome</keyword>
<evidence type="ECO:0000313" key="3">
    <source>
        <dbReference type="Proteomes" id="UP000007332"/>
    </source>
</evidence>
<sequence length="235" mass="27358">MSISNKRKWMYCALYLSGVGIFLITYWVNNAVLSDHYTFKQNVQMLFETNSGYFANSMFGVIFSNMFVGLIMINNQLSYVHCYRMSRVSRYKQFQRTLTTDSLIFSALYIVVGVFLAQIALGTMIANFSFWILIFETIISTGLFLSIIGEFYRLMTVNRPYYLGMGIVIVTNALISLIFPRLHLWDPLLEINHFTLFFENQLTIMDIVVSVARLSLILILMRMLVKLRIKFEDIL</sequence>
<dbReference type="PATRIC" id="fig|1071400.3.peg.2294"/>
<name>J9W967_LENBU</name>
<gene>
    <name evidence="2" type="ORF">LBUCD034_2383</name>
</gene>
<proteinExistence type="predicted"/>
<dbReference type="STRING" id="1071400.LBUCD034_2383"/>
<feature type="transmembrane region" description="Helical" evidence="1">
    <location>
        <begin position="98"/>
        <end position="122"/>
    </location>
</feature>
<feature type="transmembrane region" description="Helical" evidence="1">
    <location>
        <begin position="12"/>
        <end position="33"/>
    </location>
</feature>
<dbReference type="AlphaFoldDB" id="J9W967"/>
<keyword evidence="1" id="KW-0472">Membrane</keyword>
<keyword evidence="1" id="KW-1133">Transmembrane helix</keyword>
<feature type="transmembrane region" description="Helical" evidence="1">
    <location>
        <begin position="128"/>
        <end position="149"/>
    </location>
</feature>
<protein>
    <submittedName>
        <fullName evidence="2">Uncharacterized protein</fullName>
    </submittedName>
</protein>
<accession>J9W967</accession>
<keyword evidence="1" id="KW-0812">Transmembrane</keyword>
<reference evidence="2 3" key="1">
    <citation type="journal article" date="2012" name="J. Biotechnol.">
        <title>Insights into the completely annotated genome of Lactobacillus buchneri CD034, a strain isolated from stable grass silage.</title>
        <authorList>
            <person name="Heinl S."/>
            <person name="Wibberg D."/>
            <person name="Eikmeyer F."/>
            <person name="Szczepanowski R."/>
            <person name="Blom J."/>
            <person name="Linke B."/>
            <person name="Goesmann A."/>
            <person name="Grabherr R."/>
            <person name="Schwab H."/>
            <person name="Puhler A."/>
            <person name="Schluter A."/>
        </authorList>
    </citation>
    <scope>NUCLEOTIDE SEQUENCE [LARGE SCALE GENOMIC DNA]</scope>
    <source>
        <strain evidence="2 3">CD034</strain>
    </source>
</reference>
<evidence type="ECO:0000256" key="1">
    <source>
        <dbReference type="SAM" id="Phobius"/>
    </source>
</evidence>
<dbReference type="EMBL" id="CP003043">
    <property type="protein sequence ID" value="AFS01350.1"/>
    <property type="molecule type" value="Genomic_DNA"/>
</dbReference>
<feature type="transmembrane region" description="Helical" evidence="1">
    <location>
        <begin position="53"/>
        <end position="77"/>
    </location>
</feature>
<dbReference type="Proteomes" id="UP000007332">
    <property type="component" value="Chromosome"/>
</dbReference>
<feature type="transmembrane region" description="Helical" evidence="1">
    <location>
        <begin position="161"/>
        <end position="182"/>
    </location>
</feature>
<feature type="transmembrane region" description="Helical" evidence="1">
    <location>
        <begin position="202"/>
        <end position="221"/>
    </location>
</feature>
<dbReference type="HOGENOM" id="CLU_1179013_0_0_9"/>
<evidence type="ECO:0000313" key="2">
    <source>
        <dbReference type="EMBL" id="AFS01350.1"/>
    </source>
</evidence>
<organism evidence="2 3">
    <name type="scientific">Lentilactobacillus buchneri subsp. silagei CD034</name>
    <dbReference type="NCBI Taxonomy" id="1071400"/>
    <lineage>
        <taxon>Bacteria</taxon>
        <taxon>Bacillati</taxon>
        <taxon>Bacillota</taxon>
        <taxon>Bacilli</taxon>
        <taxon>Lactobacillales</taxon>
        <taxon>Lactobacillaceae</taxon>
        <taxon>Lentilactobacillus</taxon>
        <taxon>Lentilactobacillus buchneri subsp. silagei</taxon>
    </lineage>
</organism>